<keyword evidence="2" id="KW-1185">Reference proteome</keyword>
<dbReference type="Proteomes" id="UP001194468">
    <property type="component" value="Unassembled WGS sequence"/>
</dbReference>
<comment type="caution">
    <text evidence="1">The sequence shown here is derived from an EMBL/GenBank/DDBJ whole genome shotgun (WGS) entry which is preliminary data.</text>
</comment>
<proteinExistence type="predicted"/>
<accession>A0AAD4G7P1</accession>
<reference evidence="1" key="1">
    <citation type="submission" date="2019-10" db="EMBL/GenBank/DDBJ databases">
        <authorList>
            <consortium name="DOE Joint Genome Institute"/>
            <person name="Kuo A."/>
            <person name="Miyauchi S."/>
            <person name="Kiss E."/>
            <person name="Drula E."/>
            <person name="Kohler A."/>
            <person name="Sanchez-Garcia M."/>
            <person name="Andreopoulos B."/>
            <person name="Barry K.W."/>
            <person name="Bonito G."/>
            <person name="Buee M."/>
            <person name="Carver A."/>
            <person name="Chen C."/>
            <person name="Cichocki N."/>
            <person name="Clum A."/>
            <person name="Culley D."/>
            <person name="Crous P.W."/>
            <person name="Fauchery L."/>
            <person name="Girlanda M."/>
            <person name="Hayes R."/>
            <person name="Keri Z."/>
            <person name="LaButti K."/>
            <person name="Lipzen A."/>
            <person name="Lombard V."/>
            <person name="Magnuson J."/>
            <person name="Maillard F."/>
            <person name="Morin E."/>
            <person name="Murat C."/>
            <person name="Nolan M."/>
            <person name="Ohm R."/>
            <person name="Pangilinan J."/>
            <person name="Pereira M."/>
            <person name="Perotto S."/>
            <person name="Peter M."/>
            <person name="Riley R."/>
            <person name="Sitrit Y."/>
            <person name="Stielow B."/>
            <person name="Szollosi G."/>
            <person name="Zifcakova L."/>
            <person name="Stursova M."/>
            <person name="Spatafora J.W."/>
            <person name="Tedersoo L."/>
            <person name="Vaario L.-M."/>
            <person name="Yamada A."/>
            <person name="Yan M."/>
            <person name="Wang P."/>
            <person name="Xu J."/>
            <person name="Bruns T."/>
            <person name="Baldrian P."/>
            <person name="Vilgalys R."/>
            <person name="Henrissat B."/>
            <person name="Grigoriev I.V."/>
            <person name="Hibbett D."/>
            <person name="Nagy L.G."/>
            <person name="Martin F.M."/>
        </authorList>
    </citation>
    <scope>NUCLEOTIDE SEQUENCE</scope>
    <source>
        <strain evidence="1">BED1</strain>
    </source>
</reference>
<name>A0AAD4G7P1_BOLED</name>
<evidence type="ECO:0000313" key="1">
    <source>
        <dbReference type="EMBL" id="KAF8424406.1"/>
    </source>
</evidence>
<reference evidence="1" key="2">
    <citation type="journal article" date="2020" name="Nat. Commun.">
        <title>Large-scale genome sequencing of mycorrhizal fungi provides insights into the early evolution of symbiotic traits.</title>
        <authorList>
            <person name="Miyauchi S."/>
            <person name="Kiss E."/>
            <person name="Kuo A."/>
            <person name="Drula E."/>
            <person name="Kohler A."/>
            <person name="Sanchez-Garcia M."/>
            <person name="Morin E."/>
            <person name="Andreopoulos B."/>
            <person name="Barry K.W."/>
            <person name="Bonito G."/>
            <person name="Buee M."/>
            <person name="Carver A."/>
            <person name="Chen C."/>
            <person name="Cichocki N."/>
            <person name="Clum A."/>
            <person name="Culley D."/>
            <person name="Crous P.W."/>
            <person name="Fauchery L."/>
            <person name="Girlanda M."/>
            <person name="Hayes R.D."/>
            <person name="Keri Z."/>
            <person name="LaButti K."/>
            <person name="Lipzen A."/>
            <person name="Lombard V."/>
            <person name="Magnuson J."/>
            <person name="Maillard F."/>
            <person name="Murat C."/>
            <person name="Nolan M."/>
            <person name="Ohm R.A."/>
            <person name="Pangilinan J."/>
            <person name="Pereira M.F."/>
            <person name="Perotto S."/>
            <person name="Peter M."/>
            <person name="Pfister S."/>
            <person name="Riley R."/>
            <person name="Sitrit Y."/>
            <person name="Stielow J.B."/>
            <person name="Szollosi G."/>
            <person name="Zifcakova L."/>
            <person name="Stursova M."/>
            <person name="Spatafora J.W."/>
            <person name="Tedersoo L."/>
            <person name="Vaario L.M."/>
            <person name="Yamada A."/>
            <person name="Yan M."/>
            <person name="Wang P."/>
            <person name="Xu J."/>
            <person name="Bruns T."/>
            <person name="Baldrian P."/>
            <person name="Vilgalys R."/>
            <person name="Dunand C."/>
            <person name="Henrissat B."/>
            <person name="Grigoriev I.V."/>
            <person name="Hibbett D."/>
            <person name="Nagy L.G."/>
            <person name="Martin F.M."/>
        </authorList>
    </citation>
    <scope>NUCLEOTIDE SEQUENCE</scope>
    <source>
        <strain evidence="1">BED1</strain>
    </source>
</reference>
<protein>
    <submittedName>
        <fullName evidence="1">Uncharacterized protein</fullName>
    </submittedName>
</protein>
<sequence>MCLLDRPAVISNGSLSRGVDEDRICVILDARPPFSGPQAFCRKFLSLPSFTAMTRSQQRLLSQLATSDNELASGLGQCLEALRLISALPRASPVYVKYTSAPSPTTKAFGREHLSRVPLRTVITLIKTSLSLSDPIYVTTALFFREDGTIDPTPVLVDEDSWKELAPYVHTLHVEDDLERPSTALSSHSTALSANGTVAGVTPVTMCANGHGASTMGGTSVSSSGKGQGLNLNALTFVPSSNAVSIKTGEGAKIHLQGLRKPSSSFSPSCHCVASQPTSPFAILDVSDSGSKSIGLVYIMHAYPSQMSIIPW</sequence>
<gene>
    <name evidence="1" type="ORF">L210DRAFT_2099267</name>
</gene>
<evidence type="ECO:0000313" key="2">
    <source>
        <dbReference type="Proteomes" id="UP001194468"/>
    </source>
</evidence>
<dbReference type="AlphaFoldDB" id="A0AAD4G7P1"/>
<dbReference type="EMBL" id="WHUW01000104">
    <property type="protein sequence ID" value="KAF8424406.1"/>
    <property type="molecule type" value="Genomic_DNA"/>
</dbReference>
<organism evidence="1 2">
    <name type="scientific">Boletus edulis BED1</name>
    <dbReference type="NCBI Taxonomy" id="1328754"/>
    <lineage>
        <taxon>Eukaryota</taxon>
        <taxon>Fungi</taxon>
        <taxon>Dikarya</taxon>
        <taxon>Basidiomycota</taxon>
        <taxon>Agaricomycotina</taxon>
        <taxon>Agaricomycetes</taxon>
        <taxon>Agaricomycetidae</taxon>
        <taxon>Boletales</taxon>
        <taxon>Boletineae</taxon>
        <taxon>Boletaceae</taxon>
        <taxon>Boletoideae</taxon>
        <taxon>Boletus</taxon>
    </lineage>
</organism>